<feature type="transmembrane region" description="Helical" evidence="6">
    <location>
        <begin position="20"/>
        <end position="39"/>
    </location>
</feature>
<evidence type="ECO:0000256" key="2">
    <source>
        <dbReference type="ARBA" id="ARBA00012438"/>
    </source>
</evidence>
<name>A0A9X1DF56_9SPHN</name>
<dbReference type="Proteomes" id="UP001138757">
    <property type="component" value="Unassembled WGS sequence"/>
</dbReference>
<protein>
    <recommendedName>
        <fullName evidence="2">histidine kinase</fullName>
        <ecNumber evidence="2">2.7.13.3</ecNumber>
    </recommendedName>
</protein>
<dbReference type="PRINTS" id="PR00344">
    <property type="entry name" value="BCTRLSENSOR"/>
</dbReference>
<evidence type="ECO:0000256" key="4">
    <source>
        <dbReference type="PROSITE-ProRule" id="PRU00169"/>
    </source>
</evidence>
<dbReference type="CDD" id="cd00082">
    <property type="entry name" value="HisKA"/>
    <property type="match status" value="1"/>
</dbReference>
<reference evidence="9" key="1">
    <citation type="submission" date="2021-05" db="EMBL/GenBank/DDBJ databases">
        <title>Genome of Sphingobium sp. strain.</title>
        <authorList>
            <person name="Fan R."/>
        </authorList>
    </citation>
    <scope>NUCLEOTIDE SEQUENCE</scope>
    <source>
        <strain evidence="9">H33</strain>
    </source>
</reference>
<dbReference type="InterPro" id="IPR011006">
    <property type="entry name" value="CheY-like_superfamily"/>
</dbReference>
<dbReference type="PROSITE" id="PS50109">
    <property type="entry name" value="HIS_KIN"/>
    <property type="match status" value="1"/>
</dbReference>
<keyword evidence="10" id="KW-1185">Reference proteome</keyword>
<accession>A0A9X1DF56</accession>
<keyword evidence="6" id="KW-1133">Transmembrane helix</keyword>
<dbReference type="PANTHER" id="PTHR43065:SF42">
    <property type="entry name" value="TWO-COMPONENT SENSOR PPRA"/>
    <property type="match status" value="1"/>
</dbReference>
<proteinExistence type="predicted"/>
<dbReference type="EMBL" id="JAHGAW010000012">
    <property type="protein sequence ID" value="MBT2188754.1"/>
    <property type="molecule type" value="Genomic_DNA"/>
</dbReference>
<dbReference type="InterPro" id="IPR004358">
    <property type="entry name" value="Sig_transdc_His_kin-like_C"/>
</dbReference>
<organism evidence="9 10">
    <name type="scientific">Sphingobium nicotianae</name>
    <dbReference type="NCBI Taxonomy" id="2782607"/>
    <lineage>
        <taxon>Bacteria</taxon>
        <taxon>Pseudomonadati</taxon>
        <taxon>Pseudomonadota</taxon>
        <taxon>Alphaproteobacteria</taxon>
        <taxon>Sphingomonadales</taxon>
        <taxon>Sphingomonadaceae</taxon>
        <taxon>Sphingobium</taxon>
    </lineage>
</organism>
<keyword evidence="5" id="KW-0175">Coiled coil</keyword>
<dbReference type="RefSeq" id="WP_214625004.1">
    <property type="nucleotide sequence ID" value="NZ_JAHGAW010000012.1"/>
</dbReference>
<dbReference type="Gene3D" id="1.10.287.130">
    <property type="match status" value="1"/>
</dbReference>
<dbReference type="InterPro" id="IPR036097">
    <property type="entry name" value="HisK_dim/P_sf"/>
</dbReference>
<dbReference type="SMART" id="SM00387">
    <property type="entry name" value="HATPase_c"/>
    <property type="match status" value="1"/>
</dbReference>
<feature type="coiled-coil region" evidence="5">
    <location>
        <begin position="249"/>
        <end position="283"/>
    </location>
</feature>
<dbReference type="InterPro" id="IPR036890">
    <property type="entry name" value="HATPase_C_sf"/>
</dbReference>
<evidence type="ECO:0000256" key="5">
    <source>
        <dbReference type="SAM" id="Coils"/>
    </source>
</evidence>
<evidence type="ECO:0000259" key="8">
    <source>
        <dbReference type="PROSITE" id="PS50110"/>
    </source>
</evidence>
<keyword evidence="6" id="KW-0812">Transmembrane</keyword>
<feature type="domain" description="Response regulatory" evidence="8">
    <location>
        <begin position="546"/>
        <end position="659"/>
    </location>
</feature>
<dbReference type="InterPro" id="IPR005467">
    <property type="entry name" value="His_kinase_dom"/>
</dbReference>
<evidence type="ECO:0000256" key="3">
    <source>
        <dbReference type="ARBA" id="ARBA00022553"/>
    </source>
</evidence>
<dbReference type="InterPro" id="IPR003594">
    <property type="entry name" value="HATPase_dom"/>
</dbReference>
<dbReference type="Pfam" id="PF00072">
    <property type="entry name" value="Response_reg"/>
    <property type="match status" value="1"/>
</dbReference>
<dbReference type="SUPFAM" id="SSF55874">
    <property type="entry name" value="ATPase domain of HSP90 chaperone/DNA topoisomerase II/histidine kinase"/>
    <property type="match status" value="1"/>
</dbReference>
<dbReference type="InterPro" id="IPR003661">
    <property type="entry name" value="HisK_dim/P_dom"/>
</dbReference>
<sequence>MAEDTEGLDDDTDELPLWRRLVPFALAIIFASALGILIYRADHASDLRDRAIALQRHSYQVMLQAKTVEADIGSAETLLARYVISHDPAVGRQFQEAWTTAMRELIALERTTRTNDRQGAAVARLRTAMAERGATLTEIALRVRYDQALGALGQLEATRKEPSVRAIADAFKAITRLAEIERERHDVQVDRSESQVDRLNDSYGLIGLGLLVAVVGALWFANAALNERVFVRRLAASEAARVDDLEIAVLQRTEQLRDANAKLQREMEERIQTEQSLRQLQKMEALGKLTGGIAHDFNNMLAVVIGGIDVARRQLVKDPAKAVTHLDGAIEGANHAAALIERLLAFARAEPLLPDRVDIDALLAGMEELIGRVIGSGVKIELDLQADDWAIWVDRAQLESALVNMAINARDAMDGRGTLTISTRTITLAEHEIGQCAAGDHVSLVVRDTGHGMSKDVLERVFEPFFTTKEVGKGTGLGMSQIFGFVSQCRGAIDIESAPGEGTSIRLVMPRLVRDQGFATIQGTSLPAGAAAGDEPASAGEQRSLNILVVEDDPRVLRSTLGALAALGHGGIACDHPVKAAHLLASHDDIALILSDVLMPDMSGPEMIEALGSAVANLPVVFVTGFAGDKGMAAKISGFPILRKPFTVAQLAHAIEEAMTMQHDGPRDGQQAPAAI</sequence>
<evidence type="ECO:0000259" key="7">
    <source>
        <dbReference type="PROSITE" id="PS50109"/>
    </source>
</evidence>
<feature type="transmembrane region" description="Helical" evidence="6">
    <location>
        <begin position="203"/>
        <end position="221"/>
    </location>
</feature>
<comment type="catalytic activity">
    <reaction evidence="1">
        <text>ATP + protein L-histidine = ADP + protein N-phospho-L-histidine.</text>
        <dbReference type="EC" id="2.7.13.3"/>
    </reaction>
</comment>
<dbReference type="SUPFAM" id="SSF52172">
    <property type="entry name" value="CheY-like"/>
    <property type="match status" value="1"/>
</dbReference>
<evidence type="ECO:0000256" key="6">
    <source>
        <dbReference type="SAM" id="Phobius"/>
    </source>
</evidence>
<dbReference type="InterPro" id="IPR001789">
    <property type="entry name" value="Sig_transdc_resp-reg_receiver"/>
</dbReference>
<comment type="caution">
    <text evidence="9">The sequence shown here is derived from an EMBL/GenBank/DDBJ whole genome shotgun (WGS) entry which is preliminary data.</text>
</comment>
<keyword evidence="6" id="KW-0472">Membrane</keyword>
<dbReference type="SUPFAM" id="SSF47384">
    <property type="entry name" value="Homodimeric domain of signal transducing histidine kinase"/>
    <property type="match status" value="1"/>
</dbReference>
<dbReference type="AlphaFoldDB" id="A0A9X1DF56"/>
<evidence type="ECO:0000313" key="10">
    <source>
        <dbReference type="Proteomes" id="UP001138757"/>
    </source>
</evidence>
<evidence type="ECO:0000313" key="9">
    <source>
        <dbReference type="EMBL" id="MBT2188754.1"/>
    </source>
</evidence>
<gene>
    <name evidence="9" type="ORF">KK488_17515</name>
</gene>
<dbReference type="GO" id="GO:0000155">
    <property type="term" value="F:phosphorelay sensor kinase activity"/>
    <property type="evidence" value="ECO:0007669"/>
    <property type="project" value="InterPro"/>
</dbReference>
<dbReference type="Pfam" id="PF02518">
    <property type="entry name" value="HATPase_c"/>
    <property type="match status" value="1"/>
</dbReference>
<dbReference type="Gene3D" id="3.40.50.2300">
    <property type="match status" value="1"/>
</dbReference>
<keyword evidence="3 4" id="KW-0597">Phosphoprotein</keyword>
<dbReference type="SMART" id="SM00388">
    <property type="entry name" value="HisKA"/>
    <property type="match status" value="1"/>
</dbReference>
<feature type="modified residue" description="4-aspartylphosphate" evidence="4">
    <location>
        <position position="596"/>
    </location>
</feature>
<dbReference type="PANTHER" id="PTHR43065">
    <property type="entry name" value="SENSOR HISTIDINE KINASE"/>
    <property type="match status" value="1"/>
</dbReference>
<evidence type="ECO:0000256" key="1">
    <source>
        <dbReference type="ARBA" id="ARBA00000085"/>
    </source>
</evidence>
<dbReference type="EC" id="2.7.13.3" evidence="2"/>
<dbReference type="PROSITE" id="PS50110">
    <property type="entry name" value="RESPONSE_REGULATORY"/>
    <property type="match status" value="1"/>
</dbReference>
<dbReference type="Gene3D" id="3.30.565.10">
    <property type="entry name" value="Histidine kinase-like ATPase, C-terminal domain"/>
    <property type="match status" value="1"/>
</dbReference>
<dbReference type="SMART" id="SM00448">
    <property type="entry name" value="REC"/>
    <property type="match status" value="1"/>
</dbReference>
<feature type="domain" description="Histidine kinase" evidence="7">
    <location>
        <begin position="292"/>
        <end position="513"/>
    </location>
</feature>